<keyword evidence="2" id="KW-1185">Reference proteome</keyword>
<accession>A0A8T0DZ44</accession>
<reference evidence="1" key="2">
    <citation type="submission" date="2020-06" db="EMBL/GenBank/DDBJ databases">
        <authorList>
            <person name="Sheffer M."/>
        </authorList>
    </citation>
    <scope>NUCLEOTIDE SEQUENCE</scope>
</reference>
<comment type="caution">
    <text evidence="1">The sequence shown here is derived from an EMBL/GenBank/DDBJ whole genome shotgun (WGS) entry which is preliminary data.</text>
</comment>
<gene>
    <name evidence="1" type="ORF">HNY73_021907</name>
</gene>
<protein>
    <submittedName>
        <fullName evidence="1">Uncharacterized protein</fullName>
    </submittedName>
</protein>
<dbReference type="Proteomes" id="UP000807504">
    <property type="component" value="Unassembled WGS sequence"/>
</dbReference>
<organism evidence="1 2">
    <name type="scientific">Argiope bruennichi</name>
    <name type="common">Wasp spider</name>
    <name type="synonym">Aranea bruennichi</name>
    <dbReference type="NCBI Taxonomy" id="94029"/>
    <lineage>
        <taxon>Eukaryota</taxon>
        <taxon>Metazoa</taxon>
        <taxon>Ecdysozoa</taxon>
        <taxon>Arthropoda</taxon>
        <taxon>Chelicerata</taxon>
        <taxon>Arachnida</taxon>
        <taxon>Araneae</taxon>
        <taxon>Araneomorphae</taxon>
        <taxon>Entelegynae</taxon>
        <taxon>Araneoidea</taxon>
        <taxon>Araneidae</taxon>
        <taxon>Argiope</taxon>
    </lineage>
</organism>
<dbReference type="AlphaFoldDB" id="A0A8T0DZ44"/>
<name>A0A8T0DZ44_ARGBR</name>
<proteinExistence type="predicted"/>
<evidence type="ECO:0000313" key="1">
    <source>
        <dbReference type="EMBL" id="KAF8763762.1"/>
    </source>
</evidence>
<evidence type="ECO:0000313" key="2">
    <source>
        <dbReference type="Proteomes" id="UP000807504"/>
    </source>
</evidence>
<reference evidence="1" key="1">
    <citation type="journal article" date="2020" name="bioRxiv">
        <title>Chromosome-level reference genome of the European wasp spider Argiope bruennichi: a resource for studies on range expansion and evolutionary adaptation.</title>
        <authorList>
            <person name="Sheffer M.M."/>
            <person name="Hoppe A."/>
            <person name="Krehenwinkel H."/>
            <person name="Uhl G."/>
            <person name="Kuss A.W."/>
            <person name="Jensen L."/>
            <person name="Jensen C."/>
            <person name="Gillespie R.G."/>
            <person name="Hoff K.J."/>
            <person name="Prost S."/>
        </authorList>
    </citation>
    <scope>NUCLEOTIDE SEQUENCE</scope>
</reference>
<sequence length="98" mass="11502">METTTPVCKQKEIPTNKTKKILFHELSYIFIVKNSMKIQGDVDIYRSKDSRKSKLPVPVHLLYLREMPEDLIFETCKVHHKTQQSYVQLPTCQLTKPP</sequence>
<dbReference type="EMBL" id="JABXBU010002231">
    <property type="protein sequence ID" value="KAF8763762.1"/>
    <property type="molecule type" value="Genomic_DNA"/>
</dbReference>